<dbReference type="KEGG" id="bgok:Pr1d_33980"/>
<organism evidence="1 2">
    <name type="scientific">Bythopirellula goksoeyrii</name>
    <dbReference type="NCBI Taxonomy" id="1400387"/>
    <lineage>
        <taxon>Bacteria</taxon>
        <taxon>Pseudomonadati</taxon>
        <taxon>Planctomycetota</taxon>
        <taxon>Planctomycetia</taxon>
        <taxon>Pirellulales</taxon>
        <taxon>Lacipirellulaceae</taxon>
        <taxon>Bythopirellula</taxon>
    </lineage>
</organism>
<reference evidence="1 2" key="1">
    <citation type="submission" date="2019-08" db="EMBL/GenBank/DDBJ databases">
        <title>Deep-cultivation of Planctomycetes and their phenomic and genomic characterization uncovers novel biology.</title>
        <authorList>
            <person name="Wiegand S."/>
            <person name="Jogler M."/>
            <person name="Boedeker C."/>
            <person name="Pinto D."/>
            <person name="Vollmers J."/>
            <person name="Rivas-Marin E."/>
            <person name="Kohn T."/>
            <person name="Peeters S.H."/>
            <person name="Heuer A."/>
            <person name="Rast P."/>
            <person name="Oberbeckmann S."/>
            <person name="Bunk B."/>
            <person name="Jeske O."/>
            <person name="Meyerdierks A."/>
            <person name="Storesund J.E."/>
            <person name="Kallscheuer N."/>
            <person name="Luecker S."/>
            <person name="Lage O.M."/>
            <person name="Pohl T."/>
            <person name="Merkel B.J."/>
            <person name="Hornburger P."/>
            <person name="Mueller R.-W."/>
            <person name="Bruemmer F."/>
            <person name="Labrenz M."/>
            <person name="Spormann A.M."/>
            <person name="Op den Camp H."/>
            <person name="Overmann J."/>
            <person name="Amann R."/>
            <person name="Jetten M.S.M."/>
            <person name="Mascher T."/>
            <person name="Medema M.H."/>
            <person name="Devos D.P."/>
            <person name="Kaster A.-K."/>
            <person name="Ovreas L."/>
            <person name="Rohde M."/>
            <person name="Galperin M.Y."/>
            <person name="Jogler C."/>
        </authorList>
    </citation>
    <scope>NUCLEOTIDE SEQUENCE [LARGE SCALE GENOMIC DNA]</scope>
    <source>
        <strain evidence="1 2">Pr1d</strain>
    </source>
</reference>
<evidence type="ECO:0000313" key="2">
    <source>
        <dbReference type="Proteomes" id="UP000323917"/>
    </source>
</evidence>
<dbReference type="EMBL" id="CP042913">
    <property type="protein sequence ID" value="QEG36089.1"/>
    <property type="molecule type" value="Genomic_DNA"/>
</dbReference>
<dbReference type="RefSeq" id="WP_148074494.1">
    <property type="nucleotide sequence ID" value="NZ_CP042913.1"/>
</dbReference>
<dbReference type="Proteomes" id="UP000323917">
    <property type="component" value="Chromosome"/>
</dbReference>
<keyword evidence="2" id="KW-1185">Reference proteome</keyword>
<proteinExistence type="predicted"/>
<dbReference type="AlphaFoldDB" id="A0A5B9QE39"/>
<evidence type="ECO:0000313" key="1">
    <source>
        <dbReference type="EMBL" id="QEG36089.1"/>
    </source>
</evidence>
<gene>
    <name evidence="1" type="ORF">Pr1d_33980</name>
</gene>
<sequence length="85" mass="9631">MTIHVEIPDPLAAKVTEAARTQGTSPAEIVLEAVTRTLDPLADLRELMAPVYPRMEKLGITEDEAVEDFERIKHELRYERKTARS</sequence>
<protein>
    <submittedName>
        <fullName evidence="1">Uncharacterized protein</fullName>
    </submittedName>
</protein>
<accession>A0A5B9QE39</accession>
<name>A0A5B9QE39_9BACT</name>
<dbReference type="OrthoDB" id="291694at2"/>